<dbReference type="EMBL" id="MLCF01000002">
    <property type="protein sequence ID" value="OIV39341.1"/>
    <property type="molecule type" value="Genomic_DNA"/>
</dbReference>
<sequence>MDATEHGPEPDPDRVVTVQLPGADHLLADARRADLYAALVVAGVPPEAGDRAAVDALSLAGSEAVAAVTRWLHTAAR</sequence>
<evidence type="ECO:0000313" key="2">
    <source>
        <dbReference type="Proteomes" id="UP000243342"/>
    </source>
</evidence>
<dbReference type="AlphaFoldDB" id="A0A1J7BL81"/>
<name>A0A1J7BL81_9ACTN</name>
<comment type="caution">
    <text evidence="1">The sequence shown here is derived from an EMBL/GenBank/DDBJ whole genome shotgun (WGS) entry which is preliminary data.</text>
</comment>
<protein>
    <submittedName>
        <fullName evidence="1">Uncharacterized protein</fullName>
    </submittedName>
</protein>
<gene>
    <name evidence="1" type="ORF">BIV57_00395</name>
</gene>
<organism evidence="1 2">
    <name type="scientific">Mangrovactinospora gilvigrisea</name>
    <dbReference type="NCBI Taxonomy" id="1428644"/>
    <lineage>
        <taxon>Bacteria</taxon>
        <taxon>Bacillati</taxon>
        <taxon>Actinomycetota</taxon>
        <taxon>Actinomycetes</taxon>
        <taxon>Kitasatosporales</taxon>
        <taxon>Streptomycetaceae</taxon>
        <taxon>Mangrovactinospora</taxon>
    </lineage>
</organism>
<dbReference type="RefSeq" id="WP_071654542.1">
    <property type="nucleotide sequence ID" value="NZ_MLCF01000002.1"/>
</dbReference>
<accession>A0A1J7BL81</accession>
<evidence type="ECO:0000313" key="1">
    <source>
        <dbReference type="EMBL" id="OIV39341.1"/>
    </source>
</evidence>
<proteinExistence type="predicted"/>
<keyword evidence="2" id="KW-1185">Reference proteome</keyword>
<dbReference type="Proteomes" id="UP000243342">
    <property type="component" value="Unassembled WGS sequence"/>
</dbReference>
<reference evidence="1 2" key="1">
    <citation type="submission" date="2016-10" db="EMBL/GenBank/DDBJ databases">
        <title>Genome sequence of Streptomyces gilvigriseus MUSC 26.</title>
        <authorList>
            <person name="Lee L.-H."/>
            <person name="Ser H.-L."/>
        </authorList>
    </citation>
    <scope>NUCLEOTIDE SEQUENCE [LARGE SCALE GENOMIC DNA]</scope>
    <source>
        <strain evidence="1 2">MUSC 26</strain>
    </source>
</reference>